<evidence type="ECO:0000256" key="11">
    <source>
        <dbReference type="ARBA" id="ARBA00023268"/>
    </source>
</evidence>
<dbReference type="SUPFAM" id="SSF57716">
    <property type="entry name" value="Glucocorticoid receptor-like (DNA-binding domain)"/>
    <property type="match status" value="1"/>
</dbReference>
<evidence type="ECO:0000259" key="16">
    <source>
        <dbReference type="PROSITE" id="PS51068"/>
    </source>
</evidence>
<evidence type="ECO:0000313" key="18">
    <source>
        <dbReference type="Proteomes" id="UP001575181"/>
    </source>
</evidence>
<keyword evidence="5 14" id="KW-0863">Zinc-finger</keyword>
<dbReference type="PANTHER" id="PTHR22993:SF9">
    <property type="entry name" value="FORMAMIDOPYRIMIDINE-DNA GLYCOSYLASE"/>
    <property type="match status" value="1"/>
</dbReference>
<dbReference type="Gene3D" id="3.20.190.10">
    <property type="entry name" value="MutM-like, N-terminal"/>
    <property type="match status" value="1"/>
</dbReference>
<protein>
    <submittedName>
        <fullName evidence="17">Fpg/Nei family DNA glycosylase</fullName>
    </submittedName>
</protein>
<reference evidence="17 18" key="1">
    <citation type="submission" date="2024-08" db="EMBL/GenBank/DDBJ databases">
        <title>Whole-genome sequencing of halo(alkali)philic microorganisms from hypersaline lakes.</title>
        <authorList>
            <person name="Sorokin D.Y."/>
            <person name="Merkel A.Y."/>
            <person name="Messina E."/>
            <person name="Yakimov M."/>
        </authorList>
    </citation>
    <scope>NUCLEOTIDE SEQUENCE [LARGE SCALE GENOMIC DNA]</scope>
    <source>
        <strain evidence="17 18">Cl-TMA</strain>
    </source>
</reference>
<dbReference type="Pfam" id="PF06831">
    <property type="entry name" value="H2TH"/>
    <property type="match status" value="1"/>
</dbReference>
<evidence type="ECO:0000256" key="3">
    <source>
        <dbReference type="ARBA" id="ARBA00022723"/>
    </source>
</evidence>
<keyword evidence="8" id="KW-0238">DNA-binding</keyword>
<feature type="domain" description="FPG-type" evidence="15">
    <location>
        <begin position="226"/>
        <end position="260"/>
    </location>
</feature>
<dbReference type="RefSeq" id="WP_373655718.1">
    <property type="nucleotide sequence ID" value="NZ_JBGUAW010000005.1"/>
</dbReference>
<sequence>MPELPDVEVFKRRFDETALHQTVGGLEVRDSGVLAYHGPGDLERRLQGRSFESSHRHGKRLFAGMSGGEWLELHFGMTGSLAYVADPDDAPPYTKVLLRLENGRYLGFVDSRKLGHLALIADLDARLKEQGLGPDAYGLDPDAFLELAKKQRGQAKCWLMDQGKMAGIGNVYSDEILFQAGIHPKQPVKALSDSALLNLHGSLRRVVDDAVDAAMHTKGIPADFLVPHREPGGECPRCGAALDTVKACGRTAYFCPKCQPGTFGGG</sequence>
<dbReference type="SMART" id="SM00898">
    <property type="entry name" value="Fapy_DNA_glyco"/>
    <property type="match status" value="1"/>
</dbReference>
<dbReference type="InterPro" id="IPR000214">
    <property type="entry name" value="Znf_DNA_glyclase/AP_lyase"/>
</dbReference>
<dbReference type="SUPFAM" id="SSF46946">
    <property type="entry name" value="S13-like H2TH domain"/>
    <property type="match status" value="1"/>
</dbReference>
<keyword evidence="3" id="KW-0479">Metal-binding</keyword>
<dbReference type="Gene3D" id="1.10.8.50">
    <property type="match status" value="1"/>
</dbReference>
<evidence type="ECO:0000256" key="10">
    <source>
        <dbReference type="ARBA" id="ARBA00023239"/>
    </source>
</evidence>
<keyword evidence="4" id="KW-0227">DNA damage</keyword>
<evidence type="ECO:0000256" key="14">
    <source>
        <dbReference type="PROSITE-ProRule" id="PRU00391"/>
    </source>
</evidence>
<dbReference type="PROSITE" id="PS01242">
    <property type="entry name" value="ZF_FPG_1"/>
    <property type="match status" value="1"/>
</dbReference>
<evidence type="ECO:0000313" key="17">
    <source>
        <dbReference type="EMBL" id="MFA9460935.1"/>
    </source>
</evidence>
<dbReference type="InterPro" id="IPR015887">
    <property type="entry name" value="DNA_glyclase_Znf_dom_DNA_BS"/>
</dbReference>
<evidence type="ECO:0000256" key="12">
    <source>
        <dbReference type="ARBA" id="ARBA00023295"/>
    </source>
</evidence>
<dbReference type="PROSITE" id="PS51066">
    <property type="entry name" value="ZF_FPG_2"/>
    <property type="match status" value="1"/>
</dbReference>
<evidence type="ECO:0000256" key="7">
    <source>
        <dbReference type="ARBA" id="ARBA00022833"/>
    </source>
</evidence>
<dbReference type="EMBL" id="JBGUAW010000005">
    <property type="protein sequence ID" value="MFA9460935.1"/>
    <property type="molecule type" value="Genomic_DNA"/>
</dbReference>
<keyword evidence="6" id="KW-0378">Hydrolase</keyword>
<evidence type="ECO:0000256" key="4">
    <source>
        <dbReference type="ARBA" id="ARBA00022763"/>
    </source>
</evidence>
<organism evidence="17 18">
    <name type="scientific">Thiohalorhabdus methylotrophus</name>
    <dbReference type="NCBI Taxonomy" id="3242694"/>
    <lineage>
        <taxon>Bacteria</taxon>
        <taxon>Pseudomonadati</taxon>
        <taxon>Pseudomonadota</taxon>
        <taxon>Gammaproteobacteria</taxon>
        <taxon>Thiohalorhabdales</taxon>
        <taxon>Thiohalorhabdaceae</taxon>
        <taxon>Thiohalorhabdus</taxon>
    </lineage>
</organism>
<evidence type="ECO:0000256" key="2">
    <source>
        <dbReference type="ARBA" id="ARBA00009409"/>
    </source>
</evidence>
<evidence type="ECO:0000256" key="9">
    <source>
        <dbReference type="ARBA" id="ARBA00023204"/>
    </source>
</evidence>
<feature type="domain" description="Formamidopyrimidine-DNA glycosylase catalytic" evidence="16">
    <location>
        <begin position="2"/>
        <end position="115"/>
    </location>
</feature>
<dbReference type="PROSITE" id="PS51068">
    <property type="entry name" value="FPG_CAT"/>
    <property type="match status" value="1"/>
</dbReference>
<keyword evidence="9" id="KW-0234">DNA repair</keyword>
<dbReference type="InterPro" id="IPR010979">
    <property type="entry name" value="Ribosomal_uS13-like_H2TH"/>
</dbReference>
<name>A0ABV4TWL8_9GAMM</name>
<evidence type="ECO:0000256" key="13">
    <source>
        <dbReference type="ARBA" id="ARBA00044632"/>
    </source>
</evidence>
<evidence type="ECO:0000259" key="15">
    <source>
        <dbReference type="PROSITE" id="PS51066"/>
    </source>
</evidence>
<dbReference type="SUPFAM" id="SSF81624">
    <property type="entry name" value="N-terminal domain of MutM-like DNA repair proteins"/>
    <property type="match status" value="1"/>
</dbReference>
<dbReference type="InterPro" id="IPR035937">
    <property type="entry name" value="FPG_N"/>
</dbReference>
<dbReference type="SMART" id="SM01232">
    <property type="entry name" value="H2TH"/>
    <property type="match status" value="1"/>
</dbReference>
<evidence type="ECO:0000256" key="8">
    <source>
        <dbReference type="ARBA" id="ARBA00023125"/>
    </source>
</evidence>
<dbReference type="InterPro" id="IPR015886">
    <property type="entry name" value="H2TH_FPG"/>
</dbReference>
<comment type="catalytic activity">
    <reaction evidence="13">
        <text>2'-deoxyribonucleotide-(2'-deoxyribose 5'-phosphate)-2'-deoxyribonucleotide-DNA = a 3'-end 2'-deoxyribonucleotide-(2,3-dehydro-2,3-deoxyribose 5'-phosphate)-DNA + a 5'-end 5'-phospho-2'-deoxyribonucleoside-DNA + H(+)</text>
        <dbReference type="Rhea" id="RHEA:66592"/>
        <dbReference type="Rhea" id="RHEA-COMP:13180"/>
        <dbReference type="Rhea" id="RHEA-COMP:16897"/>
        <dbReference type="Rhea" id="RHEA-COMP:17067"/>
        <dbReference type="ChEBI" id="CHEBI:15378"/>
        <dbReference type="ChEBI" id="CHEBI:136412"/>
        <dbReference type="ChEBI" id="CHEBI:157695"/>
        <dbReference type="ChEBI" id="CHEBI:167181"/>
        <dbReference type="EC" id="4.2.99.18"/>
    </reaction>
</comment>
<keyword evidence="7" id="KW-0862">Zinc</keyword>
<gene>
    <name evidence="17" type="ORF">ACERLL_08870</name>
</gene>
<dbReference type="InterPro" id="IPR010807">
    <property type="entry name" value="YfgJ-like"/>
</dbReference>
<keyword evidence="18" id="KW-1185">Reference proteome</keyword>
<dbReference type="Proteomes" id="UP001575181">
    <property type="component" value="Unassembled WGS sequence"/>
</dbReference>
<comment type="caution">
    <text evidence="17">The sequence shown here is derived from an EMBL/GenBank/DDBJ whole genome shotgun (WGS) entry which is preliminary data.</text>
</comment>
<evidence type="ECO:0000256" key="1">
    <source>
        <dbReference type="ARBA" id="ARBA00001668"/>
    </source>
</evidence>
<dbReference type="PANTHER" id="PTHR22993">
    <property type="entry name" value="FORMAMIDOPYRIMIDINE-DNA GLYCOSYLASE"/>
    <property type="match status" value="1"/>
</dbReference>
<accession>A0ABV4TWL8</accession>
<keyword evidence="11" id="KW-0511">Multifunctional enzyme</keyword>
<dbReference type="Pfam" id="PF01149">
    <property type="entry name" value="Fapy_DNA_glyco"/>
    <property type="match status" value="1"/>
</dbReference>
<comment type="catalytic activity">
    <reaction evidence="1">
        <text>Hydrolysis of DNA containing ring-opened 7-methylguanine residues, releasing 2,6-diamino-4-hydroxy-5-(N-methyl)formamidopyrimidine.</text>
        <dbReference type="EC" id="3.2.2.23"/>
    </reaction>
</comment>
<comment type="similarity">
    <text evidence="2">Belongs to the FPG family.</text>
</comment>
<dbReference type="InterPro" id="IPR012319">
    <property type="entry name" value="FPG_cat"/>
</dbReference>
<evidence type="ECO:0000256" key="5">
    <source>
        <dbReference type="ARBA" id="ARBA00022771"/>
    </source>
</evidence>
<dbReference type="Pfam" id="PF07191">
    <property type="entry name" value="Zn_ribbon_6"/>
    <property type="match status" value="1"/>
</dbReference>
<proteinExistence type="inferred from homology"/>
<keyword evidence="12" id="KW-0326">Glycosidase</keyword>
<keyword evidence="10" id="KW-0456">Lyase</keyword>
<evidence type="ECO:0000256" key="6">
    <source>
        <dbReference type="ARBA" id="ARBA00022801"/>
    </source>
</evidence>